<accession>A0A9Q9E392</accession>
<protein>
    <submittedName>
        <fullName evidence="2">Helix-turn-helix domain-containing protein</fullName>
    </submittedName>
</protein>
<proteinExistence type="predicted"/>
<dbReference type="InterPro" id="IPR053163">
    <property type="entry name" value="HTH-type_regulator_Rgg"/>
</dbReference>
<dbReference type="Gene3D" id="1.25.40.400">
    <property type="match status" value="1"/>
</dbReference>
<keyword evidence="3" id="KW-1185">Reference proteome</keyword>
<dbReference type="SMART" id="SM00530">
    <property type="entry name" value="HTH_XRE"/>
    <property type="match status" value="1"/>
</dbReference>
<organism evidence="2 3">
    <name type="scientific">Fructilactobacillus cliffordii</name>
    <dbReference type="NCBI Taxonomy" id="2940299"/>
    <lineage>
        <taxon>Bacteria</taxon>
        <taxon>Bacillati</taxon>
        <taxon>Bacillota</taxon>
        <taxon>Bacilli</taxon>
        <taxon>Lactobacillales</taxon>
        <taxon>Lactobacillaceae</taxon>
        <taxon>Fructilactobacillus</taxon>
    </lineage>
</organism>
<reference evidence="2" key="1">
    <citation type="submission" date="2022-05" db="EMBL/GenBank/DDBJ databases">
        <authorList>
            <person name="Oliphant S.A."/>
            <person name="Watson-Haigh N.S."/>
            <person name="Sumby K.M."/>
            <person name="Gardner J.M."/>
            <person name="Jiranek V."/>
        </authorList>
    </citation>
    <scope>NUCLEOTIDE SEQUENCE</scope>
    <source>
        <strain evidence="2">KI4_B1</strain>
    </source>
</reference>
<dbReference type="Proteomes" id="UP001055911">
    <property type="component" value="Chromosome"/>
</dbReference>
<feature type="domain" description="HTH cro/C1-type" evidence="1">
    <location>
        <begin position="8"/>
        <end position="61"/>
    </location>
</feature>
<dbReference type="InterPro" id="IPR010982">
    <property type="entry name" value="Lambda_DNA-bd_dom_sf"/>
</dbReference>
<dbReference type="PROSITE" id="PS50943">
    <property type="entry name" value="HTH_CROC1"/>
    <property type="match status" value="1"/>
</dbReference>
<evidence type="ECO:0000259" key="1">
    <source>
        <dbReference type="PROSITE" id="PS50943"/>
    </source>
</evidence>
<dbReference type="PANTHER" id="PTHR37038">
    <property type="entry name" value="TRANSCRIPTIONAL REGULATOR-RELATED"/>
    <property type="match status" value="1"/>
</dbReference>
<evidence type="ECO:0000313" key="2">
    <source>
        <dbReference type="EMBL" id="USS89644.1"/>
    </source>
</evidence>
<gene>
    <name evidence="2" type="ORF">M3M40_02325</name>
</gene>
<name>A0A9Q9E392_9LACO</name>
<dbReference type="GO" id="GO:0003677">
    <property type="term" value="F:DNA binding"/>
    <property type="evidence" value="ECO:0007669"/>
    <property type="project" value="InterPro"/>
</dbReference>
<dbReference type="Pfam" id="PF01381">
    <property type="entry name" value="HTH_3"/>
    <property type="match status" value="1"/>
</dbReference>
<dbReference type="Gene3D" id="1.10.260.40">
    <property type="entry name" value="lambda repressor-like DNA-binding domains"/>
    <property type="match status" value="1"/>
</dbReference>
<evidence type="ECO:0000313" key="3">
    <source>
        <dbReference type="Proteomes" id="UP001055911"/>
    </source>
</evidence>
<dbReference type="CDD" id="cd00093">
    <property type="entry name" value="HTH_XRE"/>
    <property type="match status" value="1"/>
</dbReference>
<dbReference type="SUPFAM" id="SSF47413">
    <property type="entry name" value="lambda repressor-like DNA-binding domains"/>
    <property type="match status" value="1"/>
</dbReference>
<dbReference type="AlphaFoldDB" id="A0A9Q9E392"/>
<dbReference type="RefSeq" id="WP_252767193.1">
    <property type="nucleotide sequence ID" value="NZ_CP097119.1"/>
</dbReference>
<sequence length="286" mass="33307">MTEFGKLLKYLRTSRHVTQAELAHNLISRDTVVRIENKHQSPSFETSTELLEKLGISLSDFDKQRATYNPTSFSKLSQLFLYQLNSSGDHQTLEEIKELAHMIYQKDSNMTARNIMLSVEAMLQIDDQDFDVKKIKELRNLLRPVWDDLSQIDEWCMLDLRILDSCLFFFELDTAREIMHHAFRIIDKKYPTLVGLKAAFSANYCYLLILNRKIKPPFIEVMESRKIASQTGRYDLVIVADIRLILLEQDPDYQSKINHKLDILSDFGAKKLVTSLRREIKTILAS</sequence>
<dbReference type="InterPro" id="IPR001387">
    <property type="entry name" value="Cro/C1-type_HTH"/>
</dbReference>
<dbReference type="PANTHER" id="PTHR37038:SF13">
    <property type="entry name" value="HTH CRO_C1-TYPE DOMAIN-CONTAINING PROTEIN"/>
    <property type="match status" value="1"/>
</dbReference>
<dbReference type="EMBL" id="CP097119">
    <property type="protein sequence ID" value="USS89644.1"/>
    <property type="molecule type" value="Genomic_DNA"/>
</dbReference>